<protein>
    <recommendedName>
        <fullName evidence="4">DUF4239 domain-containing protein</fullName>
    </recommendedName>
</protein>
<gene>
    <name evidence="2" type="ORF">PDM29_16990</name>
</gene>
<feature type="transmembrane region" description="Helical" evidence="1">
    <location>
        <begin position="196"/>
        <end position="213"/>
    </location>
</feature>
<keyword evidence="1" id="KW-0812">Transmembrane</keyword>
<feature type="transmembrane region" description="Helical" evidence="1">
    <location>
        <begin position="56"/>
        <end position="78"/>
    </location>
</feature>
<evidence type="ECO:0000313" key="2">
    <source>
        <dbReference type="EMBL" id="WNH52018.1"/>
    </source>
</evidence>
<evidence type="ECO:0000256" key="1">
    <source>
        <dbReference type="SAM" id="Phobius"/>
    </source>
</evidence>
<keyword evidence="1" id="KW-0472">Membrane</keyword>
<keyword evidence="3" id="KW-1185">Reference proteome</keyword>
<dbReference type="Proteomes" id="UP001302072">
    <property type="component" value="Chromosome"/>
</dbReference>
<organism evidence="2 3">
    <name type="scientific">Stenotrophomonas oahuensis</name>
    <dbReference type="NCBI Taxonomy" id="3003271"/>
    <lineage>
        <taxon>Bacteria</taxon>
        <taxon>Pseudomonadati</taxon>
        <taxon>Pseudomonadota</taxon>
        <taxon>Gammaproteobacteria</taxon>
        <taxon>Lysobacterales</taxon>
        <taxon>Lysobacteraceae</taxon>
        <taxon>Stenotrophomonas</taxon>
    </lineage>
</organism>
<proteinExistence type="predicted"/>
<feature type="transmembrane region" description="Helical" evidence="1">
    <location>
        <begin position="219"/>
        <end position="237"/>
    </location>
</feature>
<keyword evidence="1" id="KW-1133">Transmembrane helix</keyword>
<accession>A0ABY9YMA0</accession>
<evidence type="ECO:0000313" key="3">
    <source>
        <dbReference type="Proteomes" id="UP001302072"/>
    </source>
</evidence>
<sequence length="267" mass="29880">MDLPASYPTLPPWLLTLCFLLALLVAREIGAAVSRRQRRRHPARTSAPEEGKDDDAFAMTSVLGLLALLIGFTFSLSLGRYDERRQLVVQEANALGTTWLRTDLLDGNDRTRMQDVLRRYVDARVDFANARTGEEEVQQNARSVALQDELWQALVAGTQSFRDTPRASLLFTTTNESIDLAAERFAARQDHIPPRILRMLLLFAVLAAGLVGYERPHQRRSTLLLLLLLTLAVGLILDLDRPSTGITQVPQEPMLDLQRSLRDGEAP</sequence>
<dbReference type="RefSeq" id="WP_311191231.1">
    <property type="nucleotide sequence ID" value="NZ_CP115541.1"/>
</dbReference>
<evidence type="ECO:0008006" key="4">
    <source>
        <dbReference type="Google" id="ProtNLM"/>
    </source>
</evidence>
<dbReference type="InterPro" id="IPR025333">
    <property type="entry name" value="DUF4239"/>
</dbReference>
<reference evidence="2 3" key="1">
    <citation type="submission" date="2022-12" db="EMBL/GenBank/DDBJ databases">
        <title>Two new species, Stenotrophomonas aracearum and Stenotrophomonas oahuensis, isolated from Anthurium (Araceae family) in Hawaii.</title>
        <authorList>
            <person name="Chunag S.C."/>
            <person name="Dobhal S."/>
            <person name="Alvarez A."/>
            <person name="Arif M."/>
        </authorList>
    </citation>
    <scope>NUCLEOTIDE SEQUENCE [LARGE SCALE GENOMIC DNA]</scope>
    <source>
        <strain evidence="2 3">A5586</strain>
    </source>
</reference>
<dbReference type="EMBL" id="CP115541">
    <property type="protein sequence ID" value="WNH52018.1"/>
    <property type="molecule type" value="Genomic_DNA"/>
</dbReference>
<name>A0ABY9YMA0_9GAMM</name>
<dbReference type="Pfam" id="PF14023">
    <property type="entry name" value="Bestrophin-like"/>
    <property type="match status" value="1"/>
</dbReference>